<organism evidence="1 2">
    <name type="scientific">Coccidioides immitis (strain RS)</name>
    <name type="common">Valley fever fungus</name>
    <dbReference type="NCBI Taxonomy" id="246410"/>
    <lineage>
        <taxon>Eukaryota</taxon>
        <taxon>Fungi</taxon>
        <taxon>Dikarya</taxon>
        <taxon>Ascomycota</taxon>
        <taxon>Pezizomycotina</taxon>
        <taxon>Eurotiomycetes</taxon>
        <taxon>Eurotiomycetidae</taxon>
        <taxon>Onygenales</taxon>
        <taxon>Onygenaceae</taxon>
        <taxon>Coccidioides</taxon>
    </lineage>
</organism>
<dbReference type="EMBL" id="GG704914">
    <property type="protein sequence ID" value="KJF60995.1"/>
    <property type="molecule type" value="Genomic_DNA"/>
</dbReference>
<dbReference type="AlphaFoldDB" id="A0A0D8JUG9"/>
<dbReference type="GeneID" id="24163667"/>
<gene>
    <name evidence="1" type="ORF">CIMG_11342</name>
</gene>
<keyword evidence="2" id="KW-1185">Reference proteome</keyword>
<reference evidence="2" key="2">
    <citation type="journal article" date="2010" name="Genome Res.">
        <title>Population genomic sequencing of Coccidioides fungi reveals recent hybridization and transposon control.</title>
        <authorList>
            <person name="Neafsey D.E."/>
            <person name="Barker B.M."/>
            <person name="Sharpton T.J."/>
            <person name="Stajich J.E."/>
            <person name="Park D.J."/>
            <person name="Whiston E."/>
            <person name="Hung C.-Y."/>
            <person name="McMahan C."/>
            <person name="White J."/>
            <person name="Sykes S."/>
            <person name="Heiman D."/>
            <person name="Young S."/>
            <person name="Zeng Q."/>
            <person name="Abouelleil A."/>
            <person name="Aftuck L."/>
            <person name="Bessette D."/>
            <person name="Brown A."/>
            <person name="FitzGerald M."/>
            <person name="Lui A."/>
            <person name="Macdonald J.P."/>
            <person name="Priest M."/>
            <person name="Orbach M.J."/>
            <person name="Galgiani J.N."/>
            <person name="Kirkland T.N."/>
            <person name="Cole G.T."/>
            <person name="Birren B.W."/>
            <person name="Henn M.R."/>
            <person name="Taylor J.W."/>
            <person name="Rounsley S.D."/>
        </authorList>
    </citation>
    <scope>GENOME REANNOTATION</scope>
    <source>
        <strain evidence="2">RS</strain>
    </source>
</reference>
<dbReference type="KEGG" id="cim:CIMG_11342"/>
<accession>A0A0D8JUG9</accession>
<dbReference type="InParanoid" id="A0A0D8JUG9"/>
<name>A0A0D8JUG9_COCIM</name>
<dbReference type="RefSeq" id="XP_012213839.1">
    <property type="nucleotide sequence ID" value="XM_012358416.1"/>
</dbReference>
<dbReference type="VEuPathDB" id="FungiDB:CIMG_11342"/>
<evidence type="ECO:0000313" key="2">
    <source>
        <dbReference type="Proteomes" id="UP000001261"/>
    </source>
</evidence>
<reference evidence="2" key="1">
    <citation type="journal article" date="2009" name="Genome Res.">
        <title>Comparative genomic analyses of the human fungal pathogens Coccidioides and their relatives.</title>
        <authorList>
            <person name="Sharpton T.J."/>
            <person name="Stajich J.E."/>
            <person name="Rounsley S.D."/>
            <person name="Gardner M.J."/>
            <person name="Wortman J.R."/>
            <person name="Jordar V.S."/>
            <person name="Maiti R."/>
            <person name="Kodira C.D."/>
            <person name="Neafsey D.E."/>
            <person name="Zeng Q."/>
            <person name="Hung C.-Y."/>
            <person name="McMahan C."/>
            <person name="Muszewska A."/>
            <person name="Grynberg M."/>
            <person name="Mandel M.A."/>
            <person name="Kellner E.M."/>
            <person name="Barker B.M."/>
            <person name="Galgiani J.N."/>
            <person name="Orbach M.J."/>
            <person name="Kirkland T.N."/>
            <person name="Cole G.T."/>
            <person name="Henn M.R."/>
            <person name="Birren B.W."/>
            <person name="Taylor J.W."/>
        </authorList>
    </citation>
    <scope>NUCLEOTIDE SEQUENCE [LARGE SCALE GENOMIC DNA]</scope>
    <source>
        <strain evidence="2">RS</strain>
    </source>
</reference>
<evidence type="ECO:0000313" key="1">
    <source>
        <dbReference type="EMBL" id="KJF60995.1"/>
    </source>
</evidence>
<protein>
    <submittedName>
        <fullName evidence="1">Uncharacterized protein</fullName>
    </submittedName>
</protein>
<dbReference type="Proteomes" id="UP000001261">
    <property type="component" value="Unassembled WGS sequence"/>
</dbReference>
<proteinExistence type="predicted"/>
<sequence length="134" mass="15027">MICAGEKIPVMYLPYPEPLREDAGFVQASRDSIFLETLSFEMKVQYNRVDWFPPHCASNLHSVQLVSDREARKPLLWSRSPQLHGPSMWTLTAAPRNALCGGLEVSKAKLGGFLSDIPSTNYGSDLTGRCKLEW</sequence>